<dbReference type="InterPro" id="IPR021109">
    <property type="entry name" value="Peptidase_aspartic_dom_sf"/>
</dbReference>
<feature type="domain" description="Peptidase A1" evidence="4">
    <location>
        <begin position="62"/>
        <end position="407"/>
    </location>
</feature>
<keyword evidence="2" id="KW-1133">Transmembrane helix</keyword>
<dbReference type="SUPFAM" id="SSF50630">
    <property type="entry name" value="Acid proteases"/>
    <property type="match status" value="1"/>
</dbReference>
<keyword evidence="2" id="KW-0812">Transmembrane</keyword>
<evidence type="ECO:0000256" key="3">
    <source>
        <dbReference type="SAM" id="SignalP"/>
    </source>
</evidence>
<feature type="transmembrane region" description="Helical" evidence="2">
    <location>
        <begin position="453"/>
        <end position="479"/>
    </location>
</feature>
<proteinExistence type="inferred from homology"/>
<dbReference type="PANTHER" id="PTHR47966:SF51">
    <property type="entry name" value="BETA-SITE APP-CLEAVING ENZYME, ISOFORM A-RELATED"/>
    <property type="match status" value="1"/>
</dbReference>
<evidence type="ECO:0000313" key="6">
    <source>
        <dbReference type="Proteomes" id="UP000887226"/>
    </source>
</evidence>
<feature type="signal peptide" evidence="3">
    <location>
        <begin position="1"/>
        <end position="24"/>
    </location>
</feature>
<feature type="non-terminal residue" evidence="5">
    <location>
        <position position="482"/>
    </location>
</feature>
<comment type="caution">
    <text evidence="5">The sequence shown here is derived from an EMBL/GenBank/DDBJ whole genome shotgun (WGS) entry which is preliminary data.</text>
</comment>
<reference evidence="5" key="1">
    <citation type="journal article" date="2021" name="IMA Fungus">
        <title>Genomic characterization of three marine fungi, including Emericellopsis atlantica sp. nov. with signatures of a generalist lifestyle and marine biomass degradation.</title>
        <authorList>
            <person name="Hagestad O.C."/>
            <person name="Hou L."/>
            <person name="Andersen J.H."/>
            <person name="Hansen E.H."/>
            <person name="Altermark B."/>
            <person name="Li C."/>
            <person name="Kuhnert E."/>
            <person name="Cox R.J."/>
            <person name="Crous P.W."/>
            <person name="Spatafora J.W."/>
            <person name="Lail K."/>
            <person name="Amirebrahimi M."/>
            <person name="Lipzen A."/>
            <person name="Pangilinan J."/>
            <person name="Andreopoulos W."/>
            <person name="Hayes R.D."/>
            <person name="Ng V."/>
            <person name="Grigoriev I.V."/>
            <person name="Jackson S.A."/>
            <person name="Sutton T.D.S."/>
            <person name="Dobson A.D.W."/>
            <person name="Rama T."/>
        </authorList>
    </citation>
    <scope>NUCLEOTIDE SEQUENCE</scope>
    <source>
        <strain evidence="5">TRa3180A</strain>
    </source>
</reference>
<dbReference type="InterPro" id="IPR034164">
    <property type="entry name" value="Pepsin-like_dom"/>
</dbReference>
<protein>
    <submittedName>
        <fullName evidence="5">Aspartic peptidase domain-containing protein</fullName>
    </submittedName>
</protein>
<dbReference type="InterPro" id="IPR001461">
    <property type="entry name" value="Aspartic_peptidase_A1"/>
</dbReference>
<evidence type="ECO:0000256" key="2">
    <source>
        <dbReference type="SAM" id="Phobius"/>
    </source>
</evidence>
<dbReference type="EMBL" id="MU254377">
    <property type="protein sequence ID" value="KAG9240664.1"/>
    <property type="molecule type" value="Genomic_DNA"/>
</dbReference>
<keyword evidence="2" id="KW-0472">Membrane</keyword>
<dbReference type="AlphaFoldDB" id="A0A9P7YVD1"/>
<accession>A0A9P7YVD1</accession>
<sequence length="482" mass="51770">MRIGLIQCGCILRLAVLLSCEVVAAPIEEWLLGEWLAPRDTIPAPIVIAASQDWDGNDGPWSSFPIQIGTPAQTIKVFPATSGYKTMAVMPGGCIATDPSSCFSDRGGFYTPSLSTTQVNNTADPTTNIYPIALDERLGYLGKAALGFDTVTLGWPGSRGPTLINQTVGGFITKERYFGSFGLLPRAANFTATFDHPIPSYMQNLVSQKKIPSTSWSYTAGNQYRLNKVLGSLVLGGYDSSKFVPNDVIFPFNDIDELDLTVQLESIKMTDGNTSLLEKSIPAMVDSSEAMIWLPDDACILFEKAFGLTWNDTLGYYLLSGEQHATLVAQDPTLVFTLGNLTAGATVDITLPYSAFNLNVSSPIVPTTQYYFPLQRAANDTQYTLGRTFFQEAYITADYDRRTFTVSQASWVAGATSKIVSILPPTSESMTTSGGDSTANSTENAGKAKKVPVAAIAGGAGGGAILLIFAALLAFFCCIRPR</sequence>
<feature type="chain" id="PRO_5040377219" evidence="3">
    <location>
        <begin position="25"/>
        <end position="482"/>
    </location>
</feature>
<dbReference type="PANTHER" id="PTHR47966">
    <property type="entry name" value="BETA-SITE APP-CLEAVING ENZYME, ISOFORM A-RELATED"/>
    <property type="match status" value="1"/>
</dbReference>
<dbReference type="OrthoDB" id="4074350at2759"/>
<evidence type="ECO:0000259" key="4">
    <source>
        <dbReference type="PROSITE" id="PS51767"/>
    </source>
</evidence>
<organism evidence="5 6">
    <name type="scientific">Calycina marina</name>
    <dbReference type="NCBI Taxonomy" id="1763456"/>
    <lineage>
        <taxon>Eukaryota</taxon>
        <taxon>Fungi</taxon>
        <taxon>Dikarya</taxon>
        <taxon>Ascomycota</taxon>
        <taxon>Pezizomycotina</taxon>
        <taxon>Leotiomycetes</taxon>
        <taxon>Helotiales</taxon>
        <taxon>Pezizellaceae</taxon>
        <taxon>Calycina</taxon>
    </lineage>
</organism>
<dbReference type="GO" id="GO:0006508">
    <property type="term" value="P:proteolysis"/>
    <property type="evidence" value="ECO:0007669"/>
    <property type="project" value="InterPro"/>
</dbReference>
<dbReference type="GO" id="GO:0004190">
    <property type="term" value="F:aspartic-type endopeptidase activity"/>
    <property type="evidence" value="ECO:0007669"/>
    <property type="project" value="InterPro"/>
</dbReference>
<dbReference type="Gene3D" id="2.40.70.10">
    <property type="entry name" value="Acid Proteases"/>
    <property type="match status" value="2"/>
</dbReference>
<dbReference type="Proteomes" id="UP000887226">
    <property type="component" value="Unassembled WGS sequence"/>
</dbReference>
<dbReference type="CDD" id="cd05471">
    <property type="entry name" value="pepsin_like"/>
    <property type="match status" value="1"/>
</dbReference>
<evidence type="ECO:0000313" key="5">
    <source>
        <dbReference type="EMBL" id="KAG9240664.1"/>
    </source>
</evidence>
<gene>
    <name evidence="5" type="ORF">BJ878DRAFT_429792</name>
</gene>
<keyword evidence="3" id="KW-0732">Signal</keyword>
<name>A0A9P7YVD1_9HELO</name>
<dbReference type="PROSITE" id="PS51767">
    <property type="entry name" value="PEPTIDASE_A1"/>
    <property type="match status" value="1"/>
</dbReference>
<keyword evidence="6" id="KW-1185">Reference proteome</keyword>
<evidence type="ECO:0000256" key="1">
    <source>
        <dbReference type="ARBA" id="ARBA00007447"/>
    </source>
</evidence>
<comment type="similarity">
    <text evidence="1">Belongs to the peptidase A1 family.</text>
</comment>
<dbReference type="InterPro" id="IPR033121">
    <property type="entry name" value="PEPTIDASE_A1"/>
</dbReference>
<dbReference type="GO" id="GO:0000324">
    <property type="term" value="C:fungal-type vacuole"/>
    <property type="evidence" value="ECO:0007669"/>
    <property type="project" value="TreeGrafter"/>
</dbReference>
<dbReference type="Pfam" id="PF00026">
    <property type="entry name" value="Asp"/>
    <property type="match status" value="1"/>
</dbReference>